<dbReference type="SUPFAM" id="SSF56349">
    <property type="entry name" value="DNA breaking-rejoining enzymes"/>
    <property type="match status" value="1"/>
</dbReference>
<dbReference type="InterPro" id="IPR011010">
    <property type="entry name" value="DNA_brk_join_enz"/>
</dbReference>
<keyword evidence="1" id="KW-0547">Nucleotide-binding</keyword>
<dbReference type="GO" id="GO:0000184">
    <property type="term" value="P:nuclear-transcribed mRNA catabolic process, nonsense-mediated decay"/>
    <property type="evidence" value="ECO:0007669"/>
    <property type="project" value="TreeGrafter"/>
</dbReference>
<dbReference type="PANTHER" id="PTHR10887">
    <property type="entry name" value="DNA2/NAM7 HELICASE FAMILY"/>
    <property type="match status" value="1"/>
</dbReference>
<proteinExistence type="predicted"/>
<organism evidence="7">
    <name type="scientific">Cladocopium goreaui</name>
    <dbReference type="NCBI Taxonomy" id="2562237"/>
    <lineage>
        <taxon>Eukaryota</taxon>
        <taxon>Sar</taxon>
        <taxon>Alveolata</taxon>
        <taxon>Dinophyceae</taxon>
        <taxon>Suessiales</taxon>
        <taxon>Symbiodiniaceae</taxon>
        <taxon>Cladocopium</taxon>
    </lineage>
</organism>
<dbReference type="GO" id="GO:0005524">
    <property type="term" value="F:ATP binding"/>
    <property type="evidence" value="ECO:0007669"/>
    <property type="project" value="UniProtKB-KW"/>
</dbReference>
<dbReference type="PANTHER" id="PTHR10887:SF517">
    <property type="entry name" value="RNA HELICASE NONSENSE MRNA REDUCING FACTOR"/>
    <property type="match status" value="1"/>
</dbReference>
<dbReference type="SMART" id="SM00382">
    <property type="entry name" value="AAA"/>
    <property type="match status" value="2"/>
</dbReference>
<dbReference type="FunFam" id="3.40.50.300:FF:000326">
    <property type="entry name" value="P-loop containing nucleoside triphosphate hydrolase"/>
    <property type="match status" value="2"/>
</dbReference>
<evidence type="ECO:0000313" key="7">
    <source>
        <dbReference type="EMBL" id="CAI3990019.1"/>
    </source>
</evidence>
<feature type="domain" description="AAA+ ATPase" evidence="6">
    <location>
        <begin position="3904"/>
        <end position="4100"/>
    </location>
</feature>
<evidence type="ECO:0000313" key="9">
    <source>
        <dbReference type="Proteomes" id="UP001152797"/>
    </source>
</evidence>
<dbReference type="InterPro" id="IPR047187">
    <property type="entry name" value="SF1_C_Upf1"/>
</dbReference>
<dbReference type="Proteomes" id="UP001152797">
    <property type="component" value="Unassembled WGS sequence"/>
</dbReference>
<evidence type="ECO:0000256" key="1">
    <source>
        <dbReference type="ARBA" id="ARBA00022741"/>
    </source>
</evidence>
<feature type="region of interest" description="Disordered" evidence="5">
    <location>
        <begin position="1595"/>
        <end position="1627"/>
    </location>
</feature>
<evidence type="ECO:0000313" key="8">
    <source>
        <dbReference type="EMBL" id="CAL1143394.1"/>
    </source>
</evidence>
<keyword evidence="4" id="KW-0067">ATP-binding</keyword>
<comment type="caution">
    <text evidence="7">The sequence shown here is derived from an EMBL/GenBank/DDBJ whole genome shotgun (WGS) entry which is preliminary data.</text>
</comment>
<evidence type="ECO:0000256" key="3">
    <source>
        <dbReference type="ARBA" id="ARBA00022806"/>
    </source>
</evidence>
<dbReference type="GO" id="GO:0005694">
    <property type="term" value="C:chromosome"/>
    <property type="evidence" value="ECO:0007669"/>
    <property type="project" value="UniProtKB-ARBA"/>
</dbReference>
<dbReference type="Pfam" id="PF13087">
    <property type="entry name" value="AAA_12"/>
    <property type="match status" value="3"/>
</dbReference>
<feature type="compositionally biased region" description="Basic and acidic residues" evidence="5">
    <location>
        <begin position="25"/>
        <end position="39"/>
    </location>
</feature>
<name>A0A9P1FUF7_9DINO</name>
<evidence type="ECO:0000256" key="2">
    <source>
        <dbReference type="ARBA" id="ARBA00022801"/>
    </source>
</evidence>
<dbReference type="EMBL" id="CAMXCT020001432">
    <property type="protein sequence ID" value="CAL1143394.1"/>
    <property type="molecule type" value="Genomic_DNA"/>
</dbReference>
<reference evidence="8" key="2">
    <citation type="submission" date="2024-04" db="EMBL/GenBank/DDBJ databases">
        <authorList>
            <person name="Chen Y."/>
            <person name="Shah S."/>
            <person name="Dougan E. K."/>
            <person name="Thang M."/>
            <person name="Chan C."/>
        </authorList>
    </citation>
    <scope>NUCLEOTIDE SEQUENCE [LARGE SCALE GENOMIC DNA]</scope>
</reference>
<dbReference type="Pfam" id="PF13086">
    <property type="entry name" value="AAA_11"/>
    <property type="match status" value="5"/>
</dbReference>
<dbReference type="EMBL" id="CAMXCT010001432">
    <property type="protein sequence ID" value="CAI3990019.1"/>
    <property type="molecule type" value="Genomic_DNA"/>
</dbReference>
<dbReference type="CDD" id="cd18808">
    <property type="entry name" value="SF1_C_Upf1"/>
    <property type="match status" value="3"/>
</dbReference>
<dbReference type="SUPFAM" id="SSF52540">
    <property type="entry name" value="P-loop containing nucleoside triphosphate hydrolases"/>
    <property type="match status" value="4"/>
</dbReference>
<dbReference type="InterPro" id="IPR041679">
    <property type="entry name" value="DNA2/NAM7-like_C"/>
</dbReference>
<keyword evidence="3" id="KW-0347">Helicase</keyword>
<feature type="region of interest" description="Disordered" evidence="5">
    <location>
        <begin position="1"/>
        <end position="117"/>
    </location>
</feature>
<dbReference type="InterPro" id="IPR041677">
    <property type="entry name" value="DNA2/NAM7_AAA_11"/>
</dbReference>
<dbReference type="GO" id="GO:0016787">
    <property type="term" value="F:hydrolase activity"/>
    <property type="evidence" value="ECO:0007669"/>
    <property type="project" value="UniProtKB-KW"/>
</dbReference>
<dbReference type="OrthoDB" id="6513042at2759"/>
<dbReference type="InterPro" id="IPR027417">
    <property type="entry name" value="P-loop_NTPase"/>
</dbReference>
<dbReference type="GO" id="GO:0003677">
    <property type="term" value="F:DNA binding"/>
    <property type="evidence" value="ECO:0007669"/>
    <property type="project" value="InterPro"/>
</dbReference>
<sequence length="4342" mass="482798">MAVNYAAKRKAPTPLEWQQKQKSFKTWEQDFPSRSRLYMDQEDFGPTQPTRTSKRSQDNGRDKGHKQLKQLSEKERQATYGHRKPKGSVGKILVEKSLMEKGKSKPGSGERREKELKVAEPKDFDQVLRSFSDKSLEDLMSEGRFDDLRAVCSAVASFCPIPHMHLLQTLSKIPQGKNTFDAESCLDTMIGAVEWSNRESLRNFRRLLYPIVDTFLEESQDAILRRMKDIPLMNESFTNLTFTKGDYNGELKLTEALVWSGEGRPLDESDTVWLSRMEWNSESGFMPLCECSVVSTSPLVLKYTAKQKEQPVILAALAGIPCRIDKMATRTTFSRTLSALHCMMEPPRRVKNKKSQKEGVPDRLPMNFAPSETLKRLLMCEGTGKQMRLWASEYVRIMPEFDGSVRALLPTRRLNRSQQEALAQASANALTLIQGPPGTGKTTTCVQILRYWAKAFKPPNKNTRILATSGSNIAVDNLVEGLVKEGIKVVRIGRPESARPELWNSCVENVAAKLLGVNSLADVSSHERSKALHRAVQEAQVVCCTAISAGSSILKETSFPLVLIDEASQATETATLVPICHGCKQLVLCGDHCQLPPTVKSESPYSAGLKMSLFERLALYGLRPIMLNTQYRMHPLLSAFPSEQFYDGQLSDDKTKTPATKAKAWVFKEPLVVAPVFTAETPKGTSHMNEGEAQTLVSHALRYLRNGGKEESLGIISPYDSQVKLLRRMLQKQGVRTGLHGVEVNSVDGFQGREKEVIMISTVRSNIENATGFVRDWRRINVAITRAKSGLLVVCNPQTLARDHVSWLLGFKKVTMAVLVQMARLNDEDVKLPELRIDSKRKACGLSSLPKVLIDEASQATETATLVPICHGCKQLVLCGDHCQLPPTVKSESPYSAGLKMSLFERLALYGLRPIMLNTQCLGAGEELLLYEGPQGSSFSSVQDLVRALDRLSLAIEESGRPESQGWEYISPSAEPQRPGLESVAQGDYNSFAELIPPCPGHCLRLGRRLVAGEYSVEYRIKRAWEAGFWASLVLEGRLPRPRASLPLNIRPCIYVILRAPGLSAPTRVSSTSDLYRVTGRFTEETLCHGFPSIAEAETYCEAAVLLWPPGEEEEQHLVQVFVIMKRAGGVLLALPENILDDASLRRQSEPLEDGGEPLVGPYKTFAAPLLISGLDGRLEQSGESCNVLVVDMSLPGVGDCLHPFVEDGTDVDLTNHFINSDPGARPSLPDLLHAVQEWISSELHGDRLAFYSAQEEEDHPQRESPTAAPKHGRPGGSTTPGKAPGVAKAGQKRPTVAVLAAQLETVLGTLPALTEQLAVLTEKQSALEKSQRFGAEPAAPFKPMAVGKTAMPVSALLQPGGTPKAAAGLHSLLGPPPPTRGLPQEALTAPHVKFHEDEPLDPLQPEEDWGAQSPMAMALLEQSKALRALMVHFHASGSDPMSDLSSAAPTTGVKGTMAREKLQRELSQGSGTSLLNYLERYGGFGQNRELGMVQWSIAHAFDAAAKEEWGAVQDHLALTAVMVEQASLDNNRWHLAWLLRLLDDPPQNLWISRGQTATGAKRPFSPLCSPSWVTTALAFMKEAEVLQTKRQEILGAKSPAGQEDAPTPKPAPKRRPGKGPKMQSAISTELSLRQGFQWSLPYTGQRTDAEEILLRDESLDSFSFSFAEWCMSITRRQPNEVQARAIQKLRLLLEACGCSEHIQVASSGRRNLQLMARLQELALAADNLGLMRRPYQEPSSHAPVPIDNAAFPQLNPFSNLNPERLKITGRGQWCASDFIEPELYMPFLEPQILELAHPVFDRGIPNFGVDEPETVFDLFKKWDDLDLLVLHPRSEITTGDSGRVKIFNSYKSAANDRQIGDRRARNAWEGRIPGPSSALPVGPLIGRLVIPEGYGIKVCVTDRSDYYHQVKVTHARSRSNIVWPPMPLSKFVELKAYQKYCAAARDSKKRRDRTVFGDDLGGHRPGVFSQEPSTQVYGGFGAILQGDHLGVEFGISAHVGLLQSEGLLPDRGRLVADALVRPCGLYQGLCIDDFFCIAPVPLKDLHEGETASPSAAKKAFDVAKACYQRQGLAGSDQKDVVDKIQGTVVGAEINSSQKLVSKGVLPVGAPSAKRLALSWIAAASARLPVTSDALHSSLIGGLVSVFCYRRCSMSILQEVFRVIPAEKLNTAAPITRPLSRAAAEELILSSVLLPILVSDVKAPFHEWLYASDASNSKGAFCEAPISREILHPLWLSGDFKGARTHLDSGHKACFEEATFFEEEDWQDFQAEDTLWPDFSSQPPPSRPLPQRYDFIEVCGGSGVVSDQVALLGYVVGPIIDLTYSEHFDLLDMRVVEWLIFMVQHRRVRAVALEPPCTTFSPAAYPPVRSYKMPRGFNQKSTKVWVGNRLAFACLTILLVAAHCLVLALLETPRRSKMAWLEEWKRLLQLPNVEETFTASCSFGSPFQKEFRFLVANMRASSLCRPCTRDHSHVRIQGQLTKGSAVYCPGLAKAIAGLFAKHLEVERAYSQKHALKCDGLESAFVNELVKTSSWEVGGVWKWTGSSHINILETSSALRTVKAAALRGGGRTALLLDSNVAVRAIAKGRSSARALGALLRKIACVSLAFSVFLSVLFCPTRLNCADDPTRSVPLRFRREGQSFLQVLDFDGLFNLAELPRQRRWISNWVSLFLGLCSSHALRLGSLQCFHPRFRSPLPPVDFYHHILDFDSTLGFPGEGPNSHVGSAHVFLLICLVVCSHGMFPRNGDDVKRAERRLAAPLLPGRPVRHATRTNREKLLDSFREWLKKKGFSLDVLLSAAYAEPESLVVHLVDFGKEQYEAGYPYNHFAETINAIGAAKPTVRRFLTAAWDLAFSWVRQEPGEHHTACPFQILLALLSTAIYWGWPSIAGAIALSWGAVCRIGEVLQAVRRDLVIPADVMFSSTVIYLKVQEPKTRFKAARHQMSRLDYEDLVQLVSCAFGHLEADKKLWPFSGQLMRTRFRQLLAAVGLPTKTQGQGRPLDLGSLRAGGATHLLMITEDSELVRRRGRWLAHRTMEIYLQEIGATVMFPSLPVGVKTKVMQLAYAFPGLLEKMRYRMHPLLSAFPSEQFYDGQLSDDKTKTPATKAKAWVFKEPLVVAPVFTAETPKGTSHMNEGEAQTLATQRKIALSERQSERQEPAKTQAEITGDAEYPVMMLYLVIAFEVSHAIRYLRNGGKEESLGIISPYDSQVKLLRRMLQKQGVRTGLHGVEVNSVDGFQGREKEVIMISTVRSNIENATGFVRDWRRINEGMWTKFTANGTSFPIPLPVASAKMEEVVIGASKYRCRHRHSVLGGNRNPSLRFLALPCASLRLYLEMPSFKVIMISTVRSNVENATGFVRDWRRINVTMAVLVQMARNDQETFGSFWIYLTVFNMMLKTFRFDFRSIWNLFRAVHWAKLNDEDVQLPELRIDAKRKACGLQAFLLASMRRMKDMPLLNESFADLTRFVKLSFSKGVSFIRRRIVSCAVLDDQKAPDPSWLKPLWRAAKLLRVTSLANVSSDATGVAAKAKVFELQRLTLLLPLQWRRRQSLKTWEQDFPPRDKGHKQLKHLLKLLVALEKERQATYGHRKPKGSVGKILVEKSLMEKGKSKPGSGERREKELKVAEPKDFDQVLRSFSDKSLEDLMSEGRFDDLRAVCSAVASFCPIPHMHLLQNRESLRNFRRLLYPIVDTFLEESQDAILRRMKDIPLMNESFTNLTFTKGDYNGELKLTEALVWSGEGRPLDESDTVWLSRMEWNSESGFMPLCECSVVSTSPLVLKYTAKQKEQPVILAALAGIPCRIDKMATRTTFSRTLSALHCMMEPPRRVKNKKSQKEGVPDRLPMNFAPSETLKRLLMCEGTGKQMRLCASEYVRIMPEFDGSVRAHLPTRRLNRSQQEALAQASANALTLIQGPPGTGKTTTCAQILRYWAKAFKPPNKNTRILATSGSNIAVDNLVEGLVKEGIKVVRIGRPESARPELWNSCVENVAAKLLGVNSLADVSSHERSKALHRAVQEAQVVCCTAISAGSSILKETSFPLVLIDEASQATETATLVPICHGCKQLVLCGDHCQLPPTVKSESPYSAGLKMSLFERLALYGLRPIMLNTQYRMHPLLSAFPSEQFYDGQLSDDKTKTPATKAKAWVFKEPLVVAPVFTAETPKGTSHMNEGEAQTLVSHALRYLRNGGKEESLGIISPYDSQVKLLRRMLQKQGVRTGLHGVEVNSVDGFQGREKEVMMISTVRSNVENATGFVRDWRRINVAITRAKSGLLVVCNPQTLARDHVSWLPWLYWSRWRGLWLNDEDVKLPELRIDSKRKACGLSSLPTEPPSPSRSRSPLPKWKRW</sequence>
<dbReference type="InterPro" id="IPR003593">
    <property type="entry name" value="AAA+_ATPase"/>
</dbReference>
<dbReference type="InterPro" id="IPR045055">
    <property type="entry name" value="DNA2/NAM7-like"/>
</dbReference>
<keyword evidence="2" id="KW-0378">Hydrolase</keyword>
<reference evidence="7" key="1">
    <citation type="submission" date="2022-10" db="EMBL/GenBank/DDBJ databases">
        <authorList>
            <person name="Chen Y."/>
            <person name="Dougan E. K."/>
            <person name="Chan C."/>
            <person name="Rhodes N."/>
            <person name="Thang M."/>
        </authorList>
    </citation>
    <scope>NUCLEOTIDE SEQUENCE</scope>
</reference>
<dbReference type="GO" id="GO:0005737">
    <property type="term" value="C:cytoplasm"/>
    <property type="evidence" value="ECO:0007669"/>
    <property type="project" value="TreeGrafter"/>
</dbReference>
<accession>A0A9P1FUF7</accession>
<dbReference type="Gene3D" id="3.40.50.300">
    <property type="entry name" value="P-loop containing nucleotide triphosphate hydrolases"/>
    <property type="match status" value="6"/>
</dbReference>
<dbReference type="EMBL" id="CAMXCT030001432">
    <property type="protein sequence ID" value="CAL4777331.1"/>
    <property type="molecule type" value="Genomic_DNA"/>
</dbReference>
<keyword evidence="9" id="KW-1185">Reference proteome</keyword>
<gene>
    <name evidence="7" type="ORF">C1SCF055_LOCUS17041</name>
</gene>
<feature type="domain" description="AAA+ ATPase" evidence="6">
    <location>
        <begin position="427"/>
        <end position="781"/>
    </location>
</feature>
<dbReference type="GO" id="GO:0003724">
    <property type="term" value="F:RNA helicase activity"/>
    <property type="evidence" value="ECO:0007669"/>
    <property type="project" value="TreeGrafter"/>
</dbReference>
<evidence type="ECO:0000259" key="6">
    <source>
        <dbReference type="SMART" id="SM00382"/>
    </source>
</evidence>
<evidence type="ECO:0000256" key="4">
    <source>
        <dbReference type="ARBA" id="ARBA00022840"/>
    </source>
</evidence>
<protein>
    <recommendedName>
        <fullName evidence="6">AAA+ ATPase domain-containing protein</fullName>
    </recommendedName>
</protein>
<feature type="compositionally biased region" description="Low complexity" evidence="5">
    <location>
        <begin position="4330"/>
        <end position="4342"/>
    </location>
</feature>
<feature type="region of interest" description="Disordered" evidence="5">
    <location>
        <begin position="1254"/>
        <end position="1291"/>
    </location>
</feature>
<feature type="compositionally biased region" description="Basic and acidic residues" evidence="5">
    <location>
        <begin position="93"/>
        <end position="117"/>
    </location>
</feature>
<evidence type="ECO:0000256" key="5">
    <source>
        <dbReference type="SAM" id="MobiDB-lite"/>
    </source>
</evidence>
<feature type="region of interest" description="Disordered" evidence="5">
    <location>
        <begin position="4318"/>
        <end position="4342"/>
    </location>
</feature>